<feature type="region of interest" description="Disordered" evidence="5">
    <location>
        <begin position="1"/>
        <end position="24"/>
    </location>
</feature>
<dbReference type="EMBL" id="VBOT01000021">
    <property type="protein sequence ID" value="TMQ53264.1"/>
    <property type="molecule type" value="Genomic_DNA"/>
</dbReference>
<keyword evidence="2 3" id="KW-0663">Pyridoxal phosphate</keyword>
<gene>
    <name evidence="6" type="ORF">E6K73_01605</name>
</gene>
<organism evidence="6 7">
    <name type="scientific">Eiseniibacteriota bacterium</name>
    <dbReference type="NCBI Taxonomy" id="2212470"/>
    <lineage>
        <taxon>Bacteria</taxon>
        <taxon>Candidatus Eiseniibacteriota</taxon>
    </lineage>
</organism>
<dbReference type="SUPFAM" id="SSF53383">
    <property type="entry name" value="PLP-dependent transferases"/>
    <property type="match status" value="1"/>
</dbReference>
<comment type="caution">
    <text evidence="6">The sequence shown here is derived from an EMBL/GenBank/DDBJ whole genome shotgun (WGS) entry which is preliminary data.</text>
</comment>
<dbReference type="Gene3D" id="3.90.1150.10">
    <property type="entry name" value="Aspartate Aminotransferase, domain 1"/>
    <property type="match status" value="1"/>
</dbReference>
<dbReference type="FunFam" id="3.40.640.10:FF:000046">
    <property type="entry name" value="Cystathionine gamma-lyase"/>
    <property type="match status" value="1"/>
</dbReference>
<dbReference type="Proteomes" id="UP000320184">
    <property type="component" value="Unassembled WGS sequence"/>
</dbReference>
<keyword evidence="6" id="KW-0032">Aminotransferase</keyword>
<evidence type="ECO:0000256" key="2">
    <source>
        <dbReference type="ARBA" id="ARBA00022898"/>
    </source>
</evidence>
<dbReference type="GO" id="GO:0030170">
    <property type="term" value="F:pyridoxal phosphate binding"/>
    <property type="evidence" value="ECO:0007669"/>
    <property type="project" value="InterPro"/>
</dbReference>
<dbReference type="GO" id="GO:0019346">
    <property type="term" value="P:transsulfuration"/>
    <property type="evidence" value="ECO:0007669"/>
    <property type="project" value="InterPro"/>
</dbReference>
<proteinExistence type="inferred from homology"/>
<dbReference type="Pfam" id="PF01053">
    <property type="entry name" value="Cys_Met_Meta_PP"/>
    <property type="match status" value="1"/>
</dbReference>
<dbReference type="CDD" id="cd00614">
    <property type="entry name" value="CGS_like"/>
    <property type="match status" value="1"/>
</dbReference>
<evidence type="ECO:0000256" key="5">
    <source>
        <dbReference type="SAM" id="MobiDB-lite"/>
    </source>
</evidence>
<dbReference type="AlphaFoldDB" id="A0A538SPG3"/>
<accession>A0A538SPG3</accession>
<dbReference type="PIRSF" id="PIRSF001434">
    <property type="entry name" value="CGS"/>
    <property type="match status" value="1"/>
</dbReference>
<evidence type="ECO:0000313" key="7">
    <source>
        <dbReference type="Proteomes" id="UP000320184"/>
    </source>
</evidence>
<evidence type="ECO:0000256" key="4">
    <source>
        <dbReference type="RuleBase" id="RU362118"/>
    </source>
</evidence>
<dbReference type="GO" id="GO:0009086">
    <property type="term" value="P:methionine biosynthetic process"/>
    <property type="evidence" value="ECO:0007669"/>
    <property type="project" value="UniProtKB-ARBA"/>
</dbReference>
<dbReference type="InterPro" id="IPR015422">
    <property type="entry name" value="PyrdxlP-dep_Trfase_small"/>
</dbReference>
<protein>
    <submittedName>
        <fullName evidence="6">Aminotransferase class I/II-fold pyridoxal phosphate-dependent enzyme</fullName>
    </submittedName>
</protein>
<dbReference type="GO" id="GO:0019343">
    <property type="term" value="P:cysteine biosynthetic process via cystathionine"/>
    <property type="evidence" value="ECO:0007669"/>
    <property type="project" value="TreeGrafter"/>
</dbReference>
<keyword evidence="6" id="KW-0808">Transferase</keyword>
<dbReference type="GO" id="GO:0008483">
    <property type="term" value="F:transaminase activity"/>
    <property type="evidence" value="ECO:0007669"/>
    <property type="project" value="UniProtKB-KW"/>
</dbReference>
<dbReference type="FunFam" id="3.90.1150.10:FF:000033">
    <property type="entry name" value="Cystathionine gamma-synthase"/>
    <property type="match status" value="1"/>
</dbReference>
<dbReference type="GO" id="GO:0004123">
    <property type="term" value="F:cystathionine gamma-lyase activity"/>
    <property type="evidence" value="ECO:0007669"/>
    <property type="project" value="TreeGrafter"/>
</dbReference>
<evidence type="ECO:0000313" key="6">
    <source>
        <dbReference type="EMBL" id="TMQ53264.1"/>
    </source>
</evidence>
<dbReference type="PANTHER" id="PTHR11808">
    <property type="entry name" value="TRANS-SULFURATION ENZYME FAMILY MEMBER"/>
    <property type="match status" value="1"/>
</dbReference>
<dbReference type="GO" id="GO:0005737">
    <property type="term" value="C:cytoplasm"/>
    <property type="evidence" value="ECO:0007669"/>
    <property type="project" value="TreeGrafter"/>
</dbReference>
<dbReference type="Gene3D" id="3.40.640.10">
    <property type="entry name" value="Type I PLP-dependent aspartate aminotransferase-like (Major domain)"/>
    <property type="match status" value="1"/>
</dbReference>
<evidence type="ECO:0000256" key="3">
    <source>
        <dbReference type="PIRSR" id="PIRSR001434-2"/>
    </source>
</evidence>
<feature type="compositionally biased region" description="Polar residues" evidence="5">
    <location>
        <begin position="1"/>
        <end position="14"/>
    </location>
</feature>
<name>A0A538SPG3_UNCEI</name>
<feature type="modified residue" description="N6-(pyridoxal phosphate)lysine" evidence="3">
    <location>
        <position position="210"/>
    </location>
</feature>
<dbReference type="InterPro" id="IPR000277">
    <property type="entry name" value="Cys/Met-Metab_PyrdxlP-dep_enz"/>
</dbReference>
<dbReference type="InterPro" id="IPR015421">
    <property type="entry name" value="PyrdxlP-dep_Trfase_major"/>
</dbReference>
<comment type="cofactor">
    <cofactor evidence="1 4">
        <name>pyridoxal 5'-phosphate</name>
        <dbReference type="ChEBI" id="CHEBI:597326"/>
    </cofactor>
</comment>
<dbReference type="PANTHER" id="PTHR11808:SF85">
    <property type="entry name" value="CYSTATHIONINE GAMMA-LYASE-RELATED"/>
    <property type="match status" value="1"/>
</dbReference>
<dbReference type="InterPro" id="IPR015424">
    <property type="entry name" value="PyrdxlP-dep_Trfase"/>
</dbReference>
<sequence length="395" mass="42247">MATRSRTGHGSNTRAVAGDSRRRAGAVSTPIIHSSTFSFDSLESMLVERDRGAAGAFYQRLGHPTLRACEERLAGLEGTEEALLFPSGMAAITGVLLANLHAKDHVVALRQCYGGTLDALHWGKERLGWSCALVDAREPESWKDGFRSGTRIFHIETPTNPTLCVVDIEHAAALAHRHGALLTVDNTFASPVGQKCMPLGADLVMYSATKSIGGHGDLLAGVALGSRELLAGVYNVRSVFGAVPDPQMAWLIERSLKTLPIRVERGNSNALELARRLAKHPRVAQVFYPGLEGHPGHEIARRQMMLGFGPVLAFDVRGGMAAAERVVNGLELVRHAPSLGGVESLASLPAHTSHRHMSPEELAQAGISQGLVRLSVGIEDVEDLWEDLEGALGAA</sequence>
<comment type="similarity">
    <text evidence="4">Belongs to the trans-sulfuration enzymes family.</text>
</comment>
<evidence type="ECO:0000256" key="1">
    <source>
        <dbReference type="ARBA" id="ARBA00001933"/>
    </source>
</evidence>
<reference evidence="6 7" key="1">
    <citation type="journal article" date="2019" name="Nat. Microbiol.">
        <title>Mediterranean grassland soil C-N compound turnover is dependent on rainfall and depth, and is mediated by genomically divergent microorganisms.</title>
        <authorList>
            <person name="Diamond S."/>
            <person name="Andeer P.F."/>
            <person name="Li Z."/>
            <person name="Crits-Christoph A."/>
            <person name="Burstein D."/>
            <person name="Anantharaman K."/>
            <person name="Lane K.R."/>
            <person name="Thomas B.C."/>
            <person name="Pan C."/>
            <person name="Northen T.R."/>
            <person name="Banfield J.F."/>
        </authorList>
    </citation>
    <scope>NUCLEOTIDE SEQUENCE [LARGE SCALE GENOMIC DNA]</scope>
    <source>
        <strain evidence="6">WS_3</strain>
    </source>
</reference>